<feature type="transmembrane region" description="Helical" evidence="1">
    <location>
        <begin position="44"/>
        <end position="62"/>
    </location>
</feature>
<dbReference type="InterPro" id="IPR043130">
    <property type="entry name" value="CDP-OH_PTrfase_TM_dom"/>
</dbReference>
<gene>
    <name evidence="2" type="ORF">COU30_02790</name>
</gene>
<evidence type="ECO:0000256" key="1">
    <source>
        <dbReference type="SAM" id="Phobius"/>
    </source>
</evidence>
<sequence length="228" mass="26499">MEQSSKTQFGGDKKKGTSLLHIVERPFIDWAVPRLPRWIKSYELTLLTVVWSIAIVFLSFLAKDNIAWLWGVSFCIFLQWLTDSLDGSLGKTRGEGLIRWGFYMDHFLDYIFLCSILIGYLFIFPSEYTVWLFFTLAIFGAFMVNSYLSFGATNEFQIAYLRIGPTEIRLVFIFINTLLIIFGKTYLAPALPWVLIISIIGLWAVVYRTGKYIHNLDMKHKKEHSTHR</sequence>
<feature type="transmembrane region" description="Helical" evidence="1">
    <location>
        <begin position="107"/>
        <end position="124"/>
    </location>
</feature>
<keyword evidence="1" id="KW-1133">Transmembrane helix</keyword>
<feature type="transmembrane region" description="Helical" evidence="1">
    <location>
        <begin position="168"/>
        <end position="187"/>
    </location>
</feature>
<feature type="transmembrane region" description="Helical" evidence="1">
    <location>
        <begin position="193"/>
        <end position="210"/>
    </location>
</feature>
<evidence type="ECO:0000313" key="3">
    <source>
        <dbReference type="Proteomes" id="UP000228528"/>
    </source>
</evidence>
<organism evidence="2 3">
    <name type="scientific">Candidatus Magasanikbacteria bacterium CG10_big_fil_rev_8_21_14_0_10_38_6</name>
    <dbReference type="NCBI Taxonomy" id="1974647"/>
    <lineage>
        <taxon>Bacteria</taxon>
        <taxon>Candidatus Magasanikiibacteriota</taxon>
    </lineage>
</organism>
<keyword evidence="1" id="KW-0812">Transmembrane</keyword>
<evidence type="ECO:0008006" key="4">
    <source>
        <dbReference type="Google" id="ProtNLM"/>
    </source>
</evidence>
<dbReference type="InterPro" id="IPR000462">
    <property type="entry name" value="CDP-OH_P_trans"/>
</dbReference>
<comment type="caution">
    <text evidence="2">The sequence shown here is derived from an EMBL/GenBank/DDBJ whole genome shotgun (WGS) entry which is preliminary data.</text>
</comment>
<dbReference type="AlphaFoldDB" id="A0A2M6P0X9"/>
<evidence type="ECO:0000313" key="2">
    <source>
        <dbReference type="EMBL" id="PIR77375.1"/>
    </source>
</evidence>
<dbReference type="GO" id="GO:0008654">
    <property type="term" value="P:phospholipid biosynthetic process"/>
    <property type="evidence" value="ECO:0007669"/>
    <property type="project" value="InterPro"/>
</dbReference>
<dbReference type="Pfam" id="PF01066">
    <property type="entry name" value="CDP-OH_P_transf"/>
    <property type="match status" value="1"/>
</dbReference>
<feature type="transmembrane region" description="Helical" evidence="1">
    <location>
        <begin position="68"/>
        <end position="86"/>
    </location>
</feature>
<proteinExistence type="predicted"/>
<accession>A0A2M6P0X9</accession>
<dbReference type="EMBL" id="PFBW01000124">
    <property type="protein sequence ID" value="PIR77375.1"/>
    <property type="molecule type" value="Genomic_DNA"/>
</dbReference>
<dbReference type="Gene3D" id="1.20.120.1760">
    <property type="match status" value="1"/>
</dbReference>
<reference evidence="3" key="1">
    <citation type="submission" date="2017-09" db="EMBL/GenBank/DDBJ databases">
        <title>Depth-based differentiation of microbial function through sediment-hosted aquifers and enrichment of novel symbionts in the deep terrestrial subsurface.</title>
        <authorList>
            <person name="Probst A.J."/>
            <person name="Ladd B."/>
            <person name="Jarett J.K."/>
            <person name="Geller-Mcgrath D.E."/>
            <person name="Sieber C.M.K."/>
            <person name="Emerson J.B."/>
            <person name="Anantharaman K."/>
            <person name="Thomas B.C."/>
            <person name="Malmstrom R."/>
            <person name="Stieglmeier M."/>
            <person name="Klingl A."/>
            <person name="Woyke T."/>
            <person name="Ryan C.M."/>
            <person name="Banfield J.F."/>
        </authorList>
    </citation>
    <scope>NUCLEOTIDE SEQUENCE [LARGE SCALE GENOMIC DNA]</scope>
</reference>
<feature type="transmembrane region" description="Helical" evidence="1">
    <location>
        <begin position="130"/>
        <end position="148"/>
    </location>
</feature>
<dbReference type="GO" id="GO:0016780">
    <property type="term" value="F:phosphotransferase activity, for other substituted phosphate groups"/>
    <property type="evidence" value="ECO:0007669"/>
    <property type="project" value="InterPro"/>
</dbReference>
<keyword evidence="1" id="KW-0472">Membrane</keyword>
<dbReference type="Proteomes" id="UP000228528">
    <property type="component" value="Unassembled WGS sequence"/>
</dbReference>
<name>A0A2M6P0X9_9BACT</name>
<dbReference type="GO" id="GO:0016020">
    <property type="term" value="C:membrane"/>
    <property type="evidence" value="ECO:0007669"/>
    <property type="project" value="InterPro"/>
</dbReference>
<protein>
    <recommendedName>
        <fullName evidence="4">CDP-alcohol phosphatidyltransferase</fullName>
    </recommendedName>
</protein>